<reference evidence="6 7" key="1">
    <citation type="submission" date="2021-08" db="EMBL/GenBank/DDBJ databases">
        <title>Draft genome sequence of Spirulina subsalsa with high tolerance to salinity and hype-accumulation of phycocyanin.</title>
        <authorList>
            <person name="Pei H."/>
            <person name="Jiang L."/>
        </authorList>
    </citation>
    <scope>NUCLEOTIDE SEQUENCE [LARGE SCALE GENOMIC DNA]</scope>
    <source>
        <strain evidence="6 7">FACHB-351</strain>
    </source>
</reference>
<dbReference type="RefSeq" id="WP_265263274.1">
    <property type="nucleotide sequence ID" value="NZ_JAIHOM010000016.1"/>
</dbReference>
<dbReference type="Gene3D" id="1.25.10.10">
    <property type="entry name" value="Leucine-rich Repeat Variant"/>
    <property type="match status" value="4"/>
</dbReference>
<comment type="caution">
    <text evidence="6">The sequence shown here is derived from an EMBL/GenBank/DDBJ whole genome shotgun (WGS) entry which is preliminary data.</text>
</comment>
<dbReference type="Gene3D" id="3.40.50.300">
    <property type="entry name" value="P-loop containing nucleotide triphosphate hydrolases"/>
    <property type="match status" value="1"/>
</dbReference>
<dbReference type="InterPro" id="IPR007111">
    <property type="entry name" value="NACHT_NTPase"/>
</dbReference>
<dbReference type="InterPro" id="IPR054570">
    <property type="entry name" value="NCC-H_dom"/>
</dbReference>
<feature type="domain" description="NACHT C-terminal Alpha/Beta" evidence="4">
    <location>
        <begin position="1217"/>
        <end position="1344"/>
    </location>
</feature>
<feature type="domain" description="NACHT C-terminal Cysteine and Histidine-containing" evidence="5">
    <location>
        <begin position="1161"/>
        <end position="1189"/>
    </location>
</feature>
<accession>A0ABT3L268</accession>
<protein>
    <submittedName>
        <fullName evidence="6">HEAT repeat domain-containing protein</fullName>
    </submittedName>
</protein>
<dbReference type="PANTHER" id="PTHR12697:SF5">
    <property type="entry name" value="DEOXYHYPUSINE HYDROXYLASE"/>
    <property type="match status" value="1"/>
</dbReference>
<evidence type="ECO:0000259" key="5">
    <source>
        <dbReference type="Pfam" id="PF22730"/>
    </source>
</evidence>
<dbReference type="Proteomes" id="UP001526426">
    <property type="component" value="Unassembled WGS sequence"/>
</dbReference>
<feature type="domain" description="NACHT" evidence="3">
    <location>
        <begin position="306"/>
        <end position="453"/>
    </location>
</feature>
<organism evidence="6 7">
    <name type="scientific">Spirulina subsalsa FACHB-351</name>
    <dbReference type="NCBI Taxonomy" id="234711"/>
    <lineage>
        <taxon>Bacteria</taxon>
        <taxon>Bacillati</taxon>
        <taxon>Cyanobacteriota</taxon>
        <taxon>Cyanophyceae</taxon>
        <taxon>Spirulinales</taxon>
        <taxon>Spirulinaceae</taxon>
        <taxon>Spirulina</taxon>
    </lineage>
</organism>
<evidence type="ECO:0000259" key="4">
    <source>
        <dbReference type="Pfam" id="PF22724"/>
    </source>
</evidence>
<dbReference type="SUPFAM" id="SSF48371">
    <property type="entry name" value="ARM repeat"/>
    <property type="match status" value="1"/>
</dbReference>
<evidence type="ECO:0000313" key="7">
    <source>
        <dbReference type="Proteomes" id="UP001526426"/>
    </source>
</evidence>
<dbReference type="InterPro" id="IPR016024">
    <property type="entry name" value="ARM-type_fold"/>
</dbReference>
<dbReference type="SMART" id="SM00567">
    <property type="entry name" value="EZ_HEAT"/>
    <property type="match status" value="12"/>
</dbReference>
<dbReference type="SUPFAM" id="SSF52540">
    <property type="entry name" value="P-loop containing nucleoside triphosphate hydrolases"/>
    <property type="match status" value="1"/>
</dbReference>
<dbReference type="InterPro" id="IPR011989">
    <property type="entry name" value="ARM-like"/>
</dbReference>
<dbReference type="Pfam" id="PF22724">
    <property type="entry name" value="NCAB1"/>
    <property type="match status" value="1"/>
</dbReference>
<evidence type="ECO:0000259" key="3">
    <source>
        <dbReference type="Pfam" id="PF05729"/>
    </source>
</evidence>
<dbReference type="InterPro" id="IPR054611">
    <property type="entry name" value="NCAB"/>
</dbReference>
<dbReference type="InterPro" id="IPR027417">
    <property type="entry name" value="P-loop_NTPase"/>
</dbReference>
<dbReference type="EMBL" id="JAIHOM010000016">
    <property type="protein sequence ID" value="MCW6035573.1"/>
    <property type="molecule type" value="Genomic_DNA"/>
</dbReference>
<evidence type="ECO:0000313" key="6">
    <source>
        <dbReference type="EMBL" id="MCW6035573.1"/>
    </source>
</evidence>
<dbReference type="Pfam" id="PF05729">
    <property type="entry name" value="NACHT"/>
    <property type="match status" value="1"/>
</dbReference>
<proteinExistence type="predicted"/>
<gene>
    <name evidence="6" type="ORF">K4A83_04695</name>
</gene>
<sequence>MSNPEPKKQFLEDLATQYKFYGDTRTAFLGRFAPENADKANNQLRLTWQKDPVTPQQKIQDELKKIYPVLRENGCDIPETRRGRYPKGESPWELGYKWLWEVKFPEWQQGKTDIEKPTATLKRCILGLIEKPTATLKRCILGLKGNYQEAQQKLTEITQTLQTRLKDKTLSIAKVEKGSIILIVESSQTGYEQIKTLIGQEIAGFPVEYAIDEWQDICRRMLLDRKPLSSNTVLGQVYGDRNLIDDDLFVDLALVKPKRSHNEKHPQDIDSEKGSDFFTRQEETIEKRFAYQEFLDEVISKRTEKQMAIIGEPGAGKTTLLQKLAFWLLQKTDDLVVWVDLAELGSQPLGEYLEAQWLKEALGPSREGIKGDWKKKFEGGAVWLLLDGLDEMSQSDLQGLNFRGWVTDARIIVTCRLNLWQANPSQLQGFQTYLTQPFQDEQVQEFIRRWFSGEAESLWLQLQAAGQERIKDLCRNPLRLTLLCATWKVENALPDTMAELYAEFVEAIYRWKKKEFTVTKEEKKQLNTDLGALAKASLDAETGRFRLTHQFVCKYFEELDEDSLVLRLGWLNEVGVAAENRREKVYGFYHATFQEYFAALAVADWDYFLPKDHVDRPVEGKRYRIFEKQWKQVILLWLGREDVKPEEKEEFIRALVEFKDGVKDFYKYQAYFLAAATINEFKNFSLAAEIVRQVVRWGFGDFNIDKQKWQTFLDPIEEGAKTVLGETIRETAITALVEILRDAGADDYTRSQAAESLGEIDPGNPDAIADLLQVIRTPENEHTLCQAAYTLGEIDPGNAHAIAGLLQVIRTTEDELTRWDAAESLEEIGQGNPDAIDGFFEIIRTAQDESIRWVAAETLGEIGQGNPDVITGLLEIIRTTEDEWIRWKAAESLAKIDPGNPDAIAGFLQVIHTTEDSWAYLATETLGEIGQGNPDVIAGLLQAIRTTENESTRWRIAYSLGKIDPGNPDAITGLLQIICTTENESTRNVAAMSLMQIGQGNSDAITGLLEIIHNTEDEHTLSQAAESLGEIDPGNPDAITVLVKLITTTQNEKIRYQAAESLGKIDPGNPEGIAALKEILRDAGANNIIRHQAVLSLGEIAPGNEQVISALVAILRDAGVDLPTRRQAAQSLGKILTTRKHYAGFVSALKDCLSNEIYESNFDQFDECYTLIWNCAENLPYPDFYQAWHNTPTTPHPEIIDQTPHNSQTTPATPFTCESLKHLPIYCLNAKPLATETRESEIALTLSELIWDTTCPDEDPPEPTTPAQLRRALKQLQRRQLLPHRALLLTNCEHPTPELITFCEKFTDTLAIALLTHQPLEPPLKGFPPNQSNLLSAIKTWLEEL</sequence>
<evidence type="ECO:0000256" key="2">
    <source>
        <dbReference type="ARBA" id="ARBA00022738"/>
    </source>
</evidence>
<dbReference type="PANTHER" id="PTHR12697">
    <property type="entry name" value="PBS LYASE HEAT-LIKE PROTEIN"/>
    <property type="match status" value="1"/>
</dbReference>
<name>A0ABT3L268_9CYAN</name>
<keyword evidence="1" id="KW-0042">Antenna complex</keyword>
<evidence type="ECO:0000256" key="1">
    <source>
        <dbReference type="ARBA" id="ARBA00022549"/>
    </source>
</evidence>
<dbReference type="Pfam" id="PF22730">
    <property type="entry name" value="NCC-H"/>
    <property type="match status" value="1"/>
</dbReference>
<keyword evidence="7" id="KW-1185">Reference proteome</keyword>
<dbReference type="Pfam" id="PF13646">
    <property type="entry name" value="HEAT_2"/>
    <property type="match status" value="3"/>
</dbReference>
<keyword evidence="2" id="KW-0605">Phycobilisome</keyword>
<dbReference type="InterPro" id="IPR004155">
    <property type="entry name" value="PBS_lyase_HEAT"/>
</dbReference>